<dbReference type="AlphaFoldDB" id="A0A423TXA5"/>
<comment type="caution">
    <text evidence="15">The sequence shown here is derived from an EMBL/GenBank/DDBJ whole genome shotgun (WGS) entry which is preliminary data.</text>
</comment>
<keyword evidence="4 12" id="KW-0894">Sodium channel</keyword>
<dbReference type="PANTHER" id="PTHR11690">
    <property type="entry name" value="AMILORIDE-SENSITIVE SODIUM CHANNEL-RELATED"/>
    <property type="match status" value="1"/>
</dbReference>
<evidence type="ECO:0000256" key="9">
    <source>
        <dbReference type="ARBA" id="ARBA00023136"/>
    </source>
</evidence>
<evidence type="ECO:0000256" key="13">
    <source>
        <dbReference type="SAM" id="MobiDB-lite"/>
    </source>
</evidence>
<evidence type="ECO:0000256" key="8">
    <source>
        <dbReference type="ARBA" id="ARBA00023065"/>
    </source>
</evidence>
<evidence type="ECO:0000256" key="14">
    <source>
        <dbReference type="SAM" id="Phobius"/>
    </source>
</evidence>
<name>A0A423TXA5_PENVA</name>
<reference evidence="15 16" key="1">
    <citation type="submission" date="2018-04" db="EMBL/GenBank/DDBJ databases">
        <authorList>
            <person name="Zhang X."/>
            <person name="Yuan J."/>
            <person name="Li F."/>
            <person name="Xiang J."/>
        </authorList>
    </citation>
    <scope>NUCLEOTIDE SEQUENCE [LARGE SCALE GENOMIC DNA]</scope>
    <source>
        <tissue evidence="15">Muscle</tissue>
    </source>
</reference>
<keyword evidence="9 14" id="KW-0472">Membrane</keyword>
<evidence type="ECO:0000256" key="3">
    <source>
        <dbReference type="ARBA" id="ARBA00022448"/>
    </source>
</evidence>
<comment type="subcellular location">
    <subcellularLocation>
        <location evidence="1">Membrane</location>
        <topology evidence="1">Multi-pass membrane protein</topology>
    </subcellularLocation>
</comment>
<feature type="compositionally biased region" description="Polar residues" evidence="13">
    <location>
        <begin position="415"/>
        <end position="425"/>
    </location>
</feature>
<dbReference type="GO" id="GO:0015280">
    <property type="term" value="F:ligand-gated sodium channel activity"/>
    <property type="evidence" value="ECO:0007669"/>
    <property type="project" value="TreeGrafter"/>
</dbReference>
<evidence type="ECO:0000313" key="15">
    <source>
        <dbReference type="EMBL" id="ROT81098.1"/>
    </source>
</evidence>
<evidence type="ECO:0000256" key="5">
    <source>
        <dbReference type="ARBA" id="ARBA00022692"/>
    </source>
</evidence>
<feature type="transmembrane region" description="Helical" evidence="14">
    <location>
        <begin position="367"/>
        <end position="391"/>
    </location>
</feature>
<dbReference type="PANTHER" id="PTHR11690:SF296">
    <property type="entry name" value="DEGENERIN-LIKE PROTEIN DEL-10"/>
    <property type="match status" value="1"/>
</dbReference>
<evidence type="ECO:0000256" key="4">
    <source>
        <dbReference type="ARBA" id="ARBA00022461"/>
    </source>
</evidence>
<keyword evidence="8 12" id="KW-0406">Ion transport</keyword>
<keyword evidence="5 12" id="KW-0812">Transmembrane</keyword>
<dbReference type="STRING" id="6689.A0A423TXA5"/>
<dbReference type="Pfam" id="PF00858">
    <property type="entry name" value="ASC"/>
    <property type="match status" value="1"/>
</dbReference>
<gene>
    <name evidence="15" type="ORF">C7M84_000152</name>
</gene>
<evidence type="ECO:0000256" key="10">
    <source>
        <dbReference type="ARBA" id="ARBA00023201"/>
    </source>
</evidence>
<keyword evidence="6 14" id="KW-1133">Transmembrane helix</keyword>
<sequence length="425" mass="48157">MKNNVRPELANYMMMLAASPWIGSRRLFMTAEGQTQLVKLQGEFEKLLEEKKMNVTQIIDRVSLDCEEMIIQCSFNENEIQGRDCCRLFTPVPTFTGKCYVFFANESFSQLFSGEMGGLIITLHQVENDEPALVKGILDPSKWLKRKLQITLINNVTHPLLEVIGHGPMITPNTLLSMQVDLQTIDNVHVRKSPDWSESECVEVKDLAYGDSDDFFFTEGNCMTALYRECTVRLCGCSSYFQDNLDLSPKLCSVNTSNVCINQLTAFMTREVPEEKREIVNEVAVCASNITSRCRRVCSLSSFKTSTVSQPLPSYQMAELKQRFGLEEQDVLTLVTIFYPLLEYEEVILSRKSYGDLLSDLGGSTGVFLGFSFITLMECFIFFVFCLSAAFRKFLCRRKKSAAKDTVAPPEKTNKSPFSLQKSAW</sequence>
<dbReference type="Proteomes" id="UP000283509">
    <property type="component" value="Unassembled WGS sequence"/>
</dbReference>
<protein>
    <submittedName>
        <fullName evidence="15">Acid-sensing ion channel 4</fullName>
    </submittedName>
</protein>
<evidence type="ECO:0000256" key="12">
    <source>
        <dbReference type="RuleBase" id="RU000679"/>
    </source>
</evidence>
<proteinExistence type="inferred from homology"/>
<dbReference type="EMBL" id="QCYY01001020">
    <property type="protein sequence ID" value="ROT81098.1"/>
    <property type="molecule type" value="Genomic_DNA"/>
</dbReference>
<evidence type="ECO:0000256" key="1">
    <source>
        <dbReference type="ARBA" id="ARBA00004141"/>
    </source>
</evidence>
<accession>A0A423TXA5</accession>
<dbReference type="Gene3D" id="2.60.470.10">
    <property type="entry name" value="Acid-sensing ion channels like domains"/>
    <property type="match status" value="1"/>
</dbReference>
<keyword evidence="11 12" id="KW-0407">Ion channel</keyword>
<dbReference type="OrthoDB" id="6366127at2759"/>
<evidence type="ECO:0000256" key="7">
    <source>
        <dbReference type="ARBA" id="ARBA00023053"/>
    </source>
</evidence>
<keyword evidence="7" id="KW-0915">Sodium</keyword>
<keyword evidence="16" id="KW-1185">Reference proteome</keyword>
<evidence type="ECO:0000256" key="2">
    <source>
        <dbReference type="ARBA" id="ARBA00007193"/>
    </source>
</evidence>
<feature type="region of interest" description="Disordered" evidence="13">
    <location>
        <begin position="406"/>
        <end position="425"/>
    </location>
</feature>
<comment type="similarity">
    <text evidence="2 12">Belongs to the amiloride-sensitive sodium channel (TC 1.A.6) family.</text>
</comment>
<evidence type="ECO:0000313" key="16">
    <source>
        <dbReference type="Proteomes" id="UP000283509"/>
    </source>
</evidence>
<evidence type="ECO:0000256" key="11">
    <source>
        <dbReference type="ARBA" id="ARBA00023303"/>
    </source>
</evidence>
<keyword evidence="3 12" id="KW-0813">Transport</keyword>
<keyword evidence="10 12" id="KW-0739">Sodium transport</keyword>
<dbReference type="InterPro" id="IPR001873">
    <property type="entry name" value="ENaC"/>
</dbReference>
<organism evidence="15 16">
    <name type="scientific">Penaeus vannamei</name>
    <name type="common">Whiteleg shrimp</name>
    <name type="synonym">Litopenaeus vannamei</name>
    <dbReference type="NCBI Taxonomy" id="6689"/>
    <lineage>
        <taxon>Eukaryota</taxon>
        <taxon>Metazoa</taxon>
        <taxon>Ecdysozoa</taxon>
        <taxon>Arthropoda</taxon>
        <taxon>Crustacea</taxon>
        <taxon>Multicrustacea</taxon>
        <taxon>Malacostraca</taxon>
        <taxon>Eumalacostraca</taxon>
        <taxon>Eucarida</taxon>
        <taxon>Decapoda</taxon>
        <taxon>Dendrobranchiata</taxon>
        <taxon>Penaeoidea</taxon>
        <taxon>Penaeidae</taxon>
        <taxon>Penaeus</taxon>
    </lineage>
</organism>
<reference evidence="15 16" key="2">
    <citation type="submission" date="2019-01" db="EMBL/GenBank/DDBJ databases">
        <title>The decoding of complex shrimp genome reveals the adaptation for benthos swimmer, frequently molting mechanism and breeding impact on genome.</title>
        <authorList>
            <person name="Sun Y."/>
            <person name="Gao Y."/>
            <person name="Yu Y."/>
        </authorList>
    </citation>
    <scope>NUCLEOTIDE SEQUENCE [LARGE SCALE GENOMIC DNA]</scope>
    <source>
        <tissue evidence="15">Muscle</tissue>
    </source>
</reference>
<evidence type="ECO:0000256" key="6">
    <source>
        <dbReference type="ARBA" id="ARBA00022989"/>
    </source>
</evidence>
<dbReference type="GO" id="GO:0005886">
    <property type="term" value="C:plasma membrane"/>
    <property type="evidence" value="ECO:0007669"/>
    <property type="project" value="TreeGrafter"/>
</dbReference>